<proteinExistence type="predicted"/>
<sequence length="119" mass="13529">MELVSFGIIVFAGLVIFFASGWFTGTDEFGGVNTRDSERLKIIKQKAIVSSWILLVMVFFLSSVFEFLQLNNGGWNLFGSIKPELLYLLVAVSSYLVYYWMYKRRLSSSTSLQGNTDRS</sequence>
<protein>
    <recommendedName>
        <fullName evidence="4">DUF2178 domain-containing protein</fullName>
    </recommendedName>
</protein>
<feature type="transmembrane region" description="Helical" evidence="1">
    <location>
        <begin position="6"/>
        <end position="26"/>
    </location>
</feature>
<keyword evidence="1" id="KW-0812">Transmembrane</keyword>
<feature type="transmembrane region" description="Helical" evidence="1">
    <location>
        <begin position="85"/>
        <end position="102"/>
    </location>
</feature>
<reference evidence="2 3" key="1">
    <citation type="submission" date="2016-10" db="EMBL/GenBank/DDBJ databases">
        <authorList>
            <person name="Varghese N."/>
            <person name="Submissions S."/>
        </authorList>
    </citation>
    <scope>NUCLEOTIDE SEQUENCE [LARGE SCALE GENOMIC DNA]</scope>
    <source>
        <strain evidence="2 3">DSM 20748</strain>
    </source>
</reference>
<organism evidence="2 3">
    <name type="scientific">Salimicrobium album</name>
    <dbReference type="NCBI Taxonomy" id="50717"/>
    <lineage>
        <taxon>Bacteria</taxon>
        <taxon>Bacillati</taxon>
        <taxon>Bacillota</taxon>
        <taxon>Bacilli</taxon>
        <taxon>Bacillales</taxon>
        <taxon>Bacillaceae</taxon>
        <taxon>Salimicrobium</taxon>
    </lineage>
</organism>
<accession>A0A1H3GCM9</accession>
<keyword evidence="1" id="KW-1133">Transmembrane helix</keyword>
<evidence type="ECO:0008006" key="4">
    <source>
        <dbReference type="Google" id="ProtNLM"/>
    </source>
</evidence>
<keyword evidence="1" id="KW-0472">Membrane</keyword>
<dbReference type="EMBL" id="FNOS01000004">
    <property type="protein sequence ID" value="SDY00817.1"/>
    <property type="molecule type" value="Genomic_DNA"/>
</dbReference>
<evidence type="ECO:0000313" key="3">
    <source>
        <dbReference type="Proteomes" id="UP000198647"/>
    </source>
</evidence>
<dbReference type="Proteomes" id="UP000198647">
    <property type="component" value="Unassembled WGS sequence"/>
</dbReference>
<gene>
    <name evidence="2" type="ORF">SAMN04488081_1879</name>
</gene>
<name>A0A1H3GCM9_9BACI</name>
<keyword evidence="3" id="KW-1185">Reference proteome</keyword>
<evidence type="ECO:0000256" key="1">
    <source>
        <dbReference type="SAM" id="Phobius"/>
    </source>
</evidence>
<feature type="transmembrane region" description="Helical" evidence="1">
    <location>
        <begin position="47"/>
        <end position="65"/>
    </location>
</feature>
<evidence type="ECO:0000313" key="2">
    <source>
        <dbReference type="EMBL" id="SDY00817.1"/>
    </source>
</evidence>
<comment type="caution">
    <text evidence="2">The sequence shown here is derived from an EMBL/GenBank/DDBJ whole genome shotgun (WGS) entry which is preliminary data.</text>
</comment>